<dbReference type="EMBL" id="JAGGLT010000002">
    <property type="protein sequence ID" value="MBP2070836.1"/>
    <property type="molecule type" value="Genomic_DNA"/>
</dbReference>
<evidence type="ECO:0000313" key="8">
    <source>
        <dbReference type="EMBL" id="MBP2070836.1"/>
    </source>
</evidence>
<evidence type="ECO:0000256" key="4">
    <source>
        <dbReference type="ARBA" id="ARBA00022989"/>
    </source>
</evidence>
<comment type="subcellular location">
    <subcellularLocation>
        <location evidence="1">Cell membrane</location>
        <topology evidence="1">Multi-pass membrane protein</topology>
    </subcellularLocation>
</comment>
<organism evidence="8 9">
    <name type="scientific">Thermoanaerobacterium butyriciformans</name>
    <dbReference type="NCBI Taxonomy" id="1702242"/>
    <lineage>
        <taxon>Bacteria</taxon>
        <taxon>Bacillati</taxon>
        <taxon>Bacillota</taxon>
        <taxon>Clostridia</taxon>
        <taxon>Thermoanaerobacterales</taxon>
        <taxon>Thermoanaerobacteraceae</taxon>
        <taxon>Thermoanaerobacterium</taxon>
    </lineage>
</organism>
<reference evidence="8" key="1">
    <citation type="submission" date="2021-03" db="EMBL/GenBank/DDBJ databases">
        <title>Genomic Encyclopedia of Type Strains, Phase IV (KMG-IV): sequencing the most valuable type-strain genomes for metagenomic binning, comparative biology and taxonomic classification.</title>
        <authorList>
            <person name="Goeker M."/>
        </authorList>
    </citation>
    <scope>NUCLEOTIDE SEQUENCE</scope>
    <source>
        <strain evidence="8">DSM 101588</strain>
    </source>
</reference>
<dbReference type="InterPro" id="IPR018076">
    <property type="entry name" value="T2SS_GspF_dom"/>
</dbReference>
<evidence type="ECO:0000313" key="9">
    <source>
        <dbReference type="Proteomes" id="UP001166402"/>
    </source>
</evidence>
<feature type="transmembrane region" description="Helical" evidence="6">
    <location>
        <begin position="85"/>
        <end position="102"/>
    </location>
</feature>
<evidence type="ECO:0000256" key="5">
    <source>
        <dbReference type="ARBA" id="ARBA00023136"/>
    </source>
</evidence>
<keyword evidence="4 6" id="KW-1133">Transmembrane helix</keyword>
<gene>
    <name evidence="8" type="ORF">J2Z80_000334</name>
</gene>
<keyword evidence="2" id="KW-1003">Cell membrane</keyword>
<sequence>MFINTKKAGDILIISVFAAVLVFLLGLTFLAINDYKKYRIQIRLNRQLIKPEEVHYSMFQGLGRFYDKLTESLVSAGIKIKTDDFILYFLYVSLTLFVITMIKFGLMYSILSIVVLVVLIKFFLNNRKSSIRFKTEQEFGIFATDLAVVLRVNPNFVSAISDVTKYTKPILREHLDKVITNVNSGMTIEDALLKFKDDVIYSSIITSWIDNILYAMETGANLIDVCASSAEKVNKKLQRGLKVKSLTSNTKGLIIAILGIILIFIPILISSSPDFQSAYSTAMGHIILSIVLGSFVITTYLILKSIDKMIKM</sequence>
<dbReference type="RefSeq" id="WP_245301084.1">
    <property type="nucleotide sequence ID" value="NZ_JAGGLT010000002.1"/>
</dbReference>
<keyword evidence="9" id="KW-1185">Reference proteome</keyword>
<dbReference type="Pfam" id="PF00482">
    <property type="entry name" value="T2SSF"/>
    <property type="match status" value="1"/>
</dbReference>
<feature type="transmembrane region" description="Helical" evidence="6">
    <location>
        <begin position="12"/>
        <end position="32"/>
    </location>
</feature>
<dbReference type="PANTHER" id="PTHR35007">
    <property type="entry name" value="INTEGRAL MEMBRANE PROTEIN-RELATED"/>
    <property type="match status" value="1"/>
</dbReference>
<dbReference type="Proteomes" id="UP001166402">
    <property type="component" value="Unassembled WGS sequence"/>
</dbReference>
<feature type="transmembrane region" description="Helical" evidence="6">
    <location>
        <begin position="108"/>
        <end position="124"/>
    </location>
</feature>
<evidence type="ECO:0000256" key="2">
    <source>
        <dbReference type="ARBA" id="ARBA00022475"/>
    </source>
</evidence>
<evidence type="ECO:0000256" key="1">
    <source>
        <dbReference type="ARBA" id="ARBA00004651"/>
    </source>
</evidence>
<feature type="transmembrane region" description="Helical" evidence="6">
    <location>
        <begin position="252"/>
        <end position="270"/>
    </location>
</feature>
<dbReference type="PANTHER" id="PTHR35007:SF1">
    <property type="entry name" value="PILUS ASSEMBLY PROTEIN"/>
    <property type="match status" value="1"/>
</dbReference>
<comment type="caution">
    <text evidence="8">The sequence shown here is derived from an EMBL/GenBank/DDBJ whole genome shotgun (WGS) entry which is preliminary data.</text>
</comment>
<dbReference type="InterPro" id="IPR042094">
    <property type="entry name" value="T2SS_GspF_sf"/>
</dbReference>
<keyword evidence="5 6" id="KW-0472">Membrane</keyword>
<evidence type="ECO:0000256" key="6">
    <source>
        <dbReference type="SAM" id="Phobius"/>
    </source>
</evidence>
<protein>
    <submittedName>
        <fullName evidence="8">Tight adherence protein B</fullName>
    </submittedName>
</protein>
<proteinExistence type="predicted"/>
<name>A0ABS4NAZ4_9THEO</name>
<dbReference type="Gene3D" id="1.20.81.30">
    <property type="entry name" value="Type II secretion system (T2SS), domain F"/>
    <property type="match status" value="1"/>
</dbReference>
<feature type="domain" description="Type II secretion system protein GspF" evidence="7">
    <location>
        <begin position="142"/>
        <end position="268"/>
    </location>
</feature>
<accession>A0ABS4NAZ4</accession>
<evidence type="ECO:0000256" key="3">
    <source>
        <dbReference type="ARBA" id="ARBA00022692"/>
    </source>
</evidence>
<keyword evidence="3 6" id="KW-0812">Transmembrane</keyword>
<evidence type="ECO:0000259" key="7">
    <source>
        <dbReference type="Pfam" id="PF00482"/>
    </source>
</evidence>
<feature type="transmembrane region" description="Helical" evidence="6">
    <location>
        <begin position="282"/>
        <end position="303"/>
    </location>
</feature>